<dbReference type="Gene3D" id="3.40.1490.10">
    <property type="entry name" value="Bit1"/>
    <property type="match status" value="1"/>
</dbReference>
<dbReference type="InterPro" id="IPR023476">
    <property type="entry name" value="Pep_tRNA_hydro_II_dom_sf"/>
</dbReference>
<dbReference type="Pfam" id="PF01981">
    <property type="entry name" value="PTH2"/>
    <property type="match status" value="1"/>
</dbReference>
<dbReference type="PANTHER" id="PTHR12649">
    <property type="entry name" value="PEPTIDYL-TRNA HYDROLASE 2"/>
    <property type="match status" value="1"/>
</dbReference>
<dbReference type="GO" id="GO:0005829">
    <property type="term" value="C:cytosol"/>
    <property type="evidence" value="ECO:0007669"/>
    <property type="project" value="TreeGrafter"/>
</dbReference>
<evidence type="ECO:0000256" key="1">
    <source>
        <dbReference type="ARBA" id="ARBA00013260"/>
    </source>
</evidence>
<sequence>MSSGREYACYLFINSDLKMGTGKKIVQGCHSIVELMTSLDEKSEYVKECFNIWLETGHKTITLKANQKQMNEIHNMYPSVKIHDAGRTQVNPNSFTVLALFPKIHDKDEFKMFSLVN</sequence>
<dbReference type="InterPro" id="IPR002833">
    <property type="entry name" value="PTH2"/>
</dbReference>
<evidence type="ECO:0000256" key="2">
    <source>
        <dbReference type="ARBA" id="ARBA00022801"/>
    </source>
</evidence>
<dbReference type="EC" id="3.1.1.29" evidence="1"/>
<name>A0A6C0BEK8_9ZZZZ</name>
<comment type="similarity">
    <text evidence="3">Belongs to the PTH2 family.</text>
</comment>
<dbReference type="SUPFAM" id="SSF102462">
    <property type="entry name" value="Peptidyl-tRNA hydrolase II"/>
    <property type="match status" value="1"/>
</dbReference>
<evidence type="ECO:0000313" key="5">
    <source>
        <dbReference type="EMBL" id="QHS89813.1"/>
    </source>
</evidence>
<accession>A0A6C0BEK8</accession>
<dbReference type="AlphaFoldDB" id="A0A6C0BEK8"/>
<protein>
    <recommendedName>
        <fullName evidence="1">peptidyl-tRNA hydrolase</fullName>
        <ecNumber evidence="1">3.1.1.29</ecNumber>
    </recommendedName>
</protein>
<evidence type="ECO:0000256" key="4">
    <source>
        <dbReference type="ARBA" id="ARBA00048707"/>
    </source>
</evidence>
<evidence type="ECO:0000256" key="3">
    <source>
        <dbReference type="ARBA" id="ARBA00038050"/>
    </source>
</evidence>
<keyword evidence="2" id="KW-0378">Hydrolase</keyword>
<dbReference type="PANTHER" id="PTHR12649:SF11">
    <property type="entry name" value="PEPTIDYL-TRNA HYDROLASE 2, MITOCHONDRIAL"/>
    <property type="match status" value="1"/>
</dbReference>
<organism evidence="5">
    <name type="scientific">viral metagenome</name>
    <dbReference type="NCBI Taxonomy" id="1070528"/>
    <lineage>
        <taxon>unclassified sequences</taxon>
        <taxon>metagenomes</taxon>
        <taxon>organismal metagenomes</taxon>
    </lineage>
</organism>
<comment type="catalytic activity">
    <reaction evidence="4">
        <text>an N-acyl-L-alpha-aminoacyl-tRNA + H2O = an N-acyl-L-amino acid + a tRNA + H(+)</text>
        <dbReference type="Rhea" id="RHEA:54448"/>
        <dbReference type="Rhea" id="RHEA-COMP:10123"/>
        <dbReference type="Rhea" id="RHEA-COMP:13883"/>
        <dbReference type="ChEBI" id="CHEBI:15377"/>
        <dbReference type="ChEBI" id="CHEBI:15378"/>
        <dbReference type="ChEBI" id="CHEBI:59874"/>
        <dbReference type="ChEBI" id="CHEBI:78442"/>
        <dbReference type="ChEBI" id="CHEBI:138191"/>
        <dbReference type="EC" id="3.1.1.29"/>
    </reaction>
</comment>
<dbReference type="EMBL" id="MN739120">
    <property type="protein sequence ID" value="QHS89813.1"/>
    <property type="molecule type" value="Genomic_DNA"/>
</dbReference>
<proteinExistence type="inferred from homology"/>
<reference evidence="5" key="1">
    <citation type="journal article" date="2020" name="Nature">
        <title>Giant virus diversity and host interactions through global metagenomics.</title>
        <authorList>
            <person name="Schulz F."/>
            <person name="Roux S."/>
            <person name="Paez-Espino D."/>
            <person name="Jungbluth S."/>
            <person name="Walsh D.A."/>
            <person name="Denef V.J."/>
            <person name="McMahon K.D."/>
            <person name="Konstantinidis K.T."/>
            <person name="Eloe-Fadrosh E.A."/>
            <person name="Kyrpides N.C."/>
            <person name="Woyke T."/>
        </authorList>
    </citation>
    <scope>NUCLEOTIDE SEQUENCE</scope>
    <source>
        <strain evidence="5">GVMAG-M-3300010160-4</strain>
    </source>
</reference>
<dbReference type="GO" id="GO:0004045">
    <property type="term" value="F:peptidyl-tRNA hydrolase activity"/>
    <property type="evidence" value="ECO:0007669"/>
    <property type="project" value="UniProtKB-EC"/>
</dbReference>